<evidence type="ECO:0000313" key="2">
    <source>
        <dbReference type="EMBL" id="MFC7198930.1"/>
    </source>
</evidence>
<name>A0ABD5Z1A7_9EURY</name>
<dbReference type="Proteomes" id="UP001596447">
    <property type="component" value="Unassembled WGS sequence"/>
</dbReference>
<dbReference type="SMART" id="SM00507">
    <property type="entry name" value="HNHc"/>
    <property type="match status" value="1"/>
</dbReference>
<evidence type="ECO:0000259" key="1">
    <source>
        <dbReference type="SMART" id="SM00507"/>
    </source>
</evidence>
<dbReference type="InterPro" id="IPR003615">
    <property type="entry name" value="HNH_nuc"/>
</dbReference>
<dbReference type="CDD" id="cd00085">
    <property type="entry name" value="HNHc"/>
    <property type="match status" value="1"/>
</dbReference>
<feature type="domain" description="HNH nuclease" evidence="1">
    <location>
        <begin position="158"/>
        <end position="214"/>
    </location>
</feature>
<dbReference type="GO" id="GO:0004519">
    <property type="term" value="F:endonuclease activity"/>
    <property type="evidence" value="ECO:0007669"/>
    <property type="project" value="UniProtKB-KW"/>
</dbReference>
<reference evidence="2 3" key="1">
    <citation type="journal article" date="2019" name="Int. J. Syst. Evol. Microbiol.">
        <title>The Global Catalogue of Microorganisms (GCM) 10K type strain sequencing project: providing services to taxonomists for standard genome sequencing and annotation.</title>
        <authorList>
            <consortium name="The Broad Institute Genomics Platform"/>
            <consortium name="The Broad Institute Genome Sequencing Center for Infectious Disease"/>
            <person name="Wu L."/>
            <person name="Ma J."/>
        </authorList>
    </citation>
    <scope>NUCLEOTIDE SEQUENCE [LARGE SCALE GENOMIC DNA]</scope>
    <source>
        <strain evidence="2 3">XZGYJ-43</strain>
    </source>
</reference>
<comment type="caution">
    <text evidence="2">The sequence shown here is derived from an EMBL/GenBank/DDBJ whole genome shotgun (WGS) entry which is preliminary data.</text>
</comment>
<dbReference type="RefSeq" id="WP_279528883.1">
    <property type="nucleotide sequence ID" value="NZ_CP122312.1"/>
</dbReference>
<accession>A0ABD5Z1A7</accession>
<protein>
    <submittedName>
        <fullName evidence="2">HNH endonuclease</fullName>
    </submittedName>
</protein>
<keyword evidence="2" id="KW-0540">Nuclease</keyword>
<keyword evidence="2" id="KW-0378">Hydrolase</keyword>
<evidence type="ECO:0000313" key="3">
    <source>
        <dbReference type="Proteomes" id="UP001596447"/>
    </source>
</evidence>
<gene>
    <name evidence="2" type="ORF">ACFQJ9_05780</name>
</gene>
<sequence>MEAGDILLFYTGNHRYTHAATVVDIEQNRERARDLWSADGSPGTDDGTGEWEYLVYLRDVREVDINSTELHDWAGYGMDHLVRFQSLNDQGHHEIRERYGDVETYIDAKTTSDGPIAAAWQDSIFDDITVDAAESVRDVHQPPRTEHRVSRIIRNSELVDQLKAQYDYRCQVCDEQRRRGVDVYYAEGHHLYPLGEGGPDELENLLVLCPNHHADFDYGTIAVDPQSYELRHLYEDAIDNRVLTVRGDHEVEREFLQYHDEEIVVPKLR</sequence>
<keyword evidence="2" id="KW-0255">Endonuclease</keyword>
<proteinExistence type="predicted"/>
<dbReference type="AlphaFoldDB" id="A0ABD5Z1A7"/>
<dbReference type="Pfam" id="PF13391">
    <property type="entry name" value="HNH_2"/>
    <property type="match status" value="1"/>
</dbReference>
<dbReference type="EMBL" id="JBHTAR010000011">
    <property type="protein sequence ID" value="MFC7198930.1"/>
    <property type="molecule type" value="Genomic_DNA"/>
</dbReference>
<organism evidence="2 3">
    <name type="scientific">Halospeciosus flavus</name>
    <dbReference type="NCBI Taxonomy" id="3032283"/>
    <lineage>
        <taxon>Archaea</taxon>
        <taxon>Methanobacteriati</taxon>
        <taxon>Methanobacteriota</taxon>
        <taxon>Stenosarchaea group</taxon>
        <taxon>Halobacteria</taxon>
        <taxon>Halobacteriales</taxon>
        <taxon>Halobacteriaceae</taxon>
        <taxon>Halospeciosus</taxon>
    </lineage>
</organism>
<dbReference type="Gene3D" id="1.10.30.50">
    <property type="match status" value="1"/>
</dbReference>
<keyword evidence="3" id="KW-1185">Reference proteome</keyword>